<reference evidence="2" key="1">
    <citation type="journal article" date="2023" name="Mol. Phylogenet. Evol.">
        <title>Genome-scale phylogeny and comparative genomics of the fungal order Sordariales.</title>
        <authorList>
            <person name="Hensen N."/>
            <person name="Bonometti L."/>
            <person name="Westerberg I."/>
            <person name="Brannstrom I.O."/>
            <person name="Guillou S."/>
            <person name="Cros-Aarteil S."/>
            <person name="Calhoun S."/>
            <person name="Haridas S."/>
            <person name="Kuo A."/>
            <person name="Mondo S."/>
            <person name="Pangilinan J."/>
            <person name="Riley R."/>
            <person name="LaButti K."/>
            <person name="Andreopoulos B."/>
            <person name="Lipzen A."/>
            <person name="Chen C."/>
            <person name="Yan M."/>
            <person name="Daum C."/>
            <person name="Ng V."/>
            <person name="Clum A."/>
            <person name="Steindorff A."/>
            <person name="Ohm R.A."/>
            <person name="Martin F."/>
            <person name="Silar P."/>
            <person name="Natvig D.O."/>
            <person name="Lalanne C."/>
            <person name="Gautier V."/>
            <person name="Ament-Velasquez S.L."/>
            <person name="Kruys A."/>
            <person name="Hutchinson M.I."/>
            <person name="Powell A.J."/>
            <person name="Barry K."/>
            <person name="Miller A.N."/>
            <person name="Grigoriev I.V."/>
            <person name="Debuchy R."/>
            <person name="Gladieux P."/>
            <person name="Hiltunen Thoren M."/>
            <person name="Johannesson H."/>
        </authorList>
    </citation>
    <scope>NUCLEOTIDE SEQUENCE</scope>
    <source>
        <strain evidence="2">CBS 958.72</strain>
    </source>
</reference>
<name>A0AAE0TUB2_9PEZI</name>
<keyword evidence="1" id="KW-0732">Signal</keyword>
<dbReference type="EMBL" id="JAULSN010000002">
    <property type="protein sequence ID" value="KAK3380331.1"/>
    <property type="molecule type" value="Genomic_DNA"/>
</dbReference>
<keyword evidence="3" id="KW-1185">Reference proteome</keyword>
<feature type="chain" id="PRO_5042142275" evidence="1">
    <location>
        <begin position="22"/>
        <end position="134"/>
    </location>
</feature>
<feature type="signal peptide" evidence="1">
    <location>
        <begin position="1"/>
        <end position="21"/>
    </location>
</feature>
<accession>A0AAE0TUB2</accession>
<evidence type="ECO:0000313" key="3">
    <source>
        <dbReference type="Proteomes" id="UP001287356"/>
    </source>
</evidence>
<comment type="caution">
    <text evidence="2">The sequence shown here is derived from an EMBL/GenBank/DDBJ whole genome shotgun (WGS) entry which is preliminary data.</text>
</comment>
<evidence type="ECO:0000256" key="1">
    <source>
        <dbReference type="SAM" id="SignalP"/>
    </source>
</evidence>
<proteinExistence type="predicted"/>
<gene>
    <name evidence="2" type="ORF">B0T24DRAFT_676036</name>
</gene>
<evidence type="ECO:0000313" key="2">
    <source>
        <dbReference type="EMBL" id="KAK3380331.1"/>
    </source>
</evidence>
<organism evidence="2 3">
    <name type="scientific">Lasiosphaeria ovina</name>
    <dbReference type="NCBI Taxonomy" id="92902"/>
    <lineage>
        <taxon>Eukaryota</taxon>
        <taxon>Fungi</taxon>
        <taxon>Dikarya</taxon>
        <taxon>Ascomycota</taxon>
        <taxon>Pezizomycotina</taxon>
        <taxon>Sordariomycetes</taxon>
        <taxon>Sordariomycetidae</taxon>
        <taxon>Sordariales</taxon>
        <taxon>Lasiosphaeriaceae</taxon>
        <taxon>Lasiosphaeria</taxon>
    </lineage>
</organism>
<reference evidence="2" key="2">
    <citation type="submission" date="2023-06" db="EMBL/GenBank/DDBJ databases">
        <authorList>
            <consortium name="Lawrence Berkeley National Laboratory"/>
            <person name="Haridas S."/>
            <person name="Hensen N."/>
            <person name="Bonometti L."/>
            <person name="Westerberg I."/>
            <person name="Brannstrom I.O."/>
            <person name="Guillou S."/>
            <person name="Cros-Aarteil S."/>
            <person name="Calhoun S."/>
            <person name="Kuo A."/>
            <person name="Mondo S."/>
            <person name="Pangilinan J."/>
            <person name="Riley R."/>
            <person name="Labutti K."/>
            <person name="Andreopoulos B."/>
            <person name="Lipzen A."/>
            <person name="Chen C."/>
            <person name="Yanf M."/>
            <person name="Daum C."/>
            <person name="Ng V."/>
            <person name="Clum A."/>
            <person name="Steindorff A."/>
            <person name="Ohm R."/>
            <person name="Martin F."/>
            <person name="Silar P."/>
            <person name="Natvig D."/>
            <person name="Lalanne C."/>
            <person name="Gautier V."/>
            <person name="Ament-Velasquez S.L."/>
            <person name="Kruys A."/>
            <person name="Hutchinson M.I."/>
            <person name="Powell A.J."/>
            <person name="Barry K."/>
            <person name="Miller A.N."/>
            <person name="Grigoriev I.V."/>
            <person name="Debuchy R."/>
            <person name="Gladieux P."/>
            <person name="Thoren M.H."/>
            <person name="Johannesson H."/>
        </authorList>
    </citation>
    <scope>NUCLEOTIDE SEQUENCE</scope>
    <source>
        <strain evidence="2">CBS 958.72</strain>
    </source>
</reference>
<dbReference type="Proteomes" id="UP001287356">
    <property type="component" value="Unassembled WGS sequence"/>
</dbReference>
<sequence length="134" mass="14485">MKFAALFLAVATATAPAPAAANSIERRELGGVLICNGANAKGYCQYSVYELDTCYNLPQQLKRNAATFVPDADKFYCYPYLMECGGFCMSAAGCTLGAISSDYKNKYDLSAVKWNTIITSFKCHLNTTAAQLTS</sequence>
<dbReference type="AlphaFoldDB" id="A0AAE0TUB2"/>
<protein>
    <submittedName>
        <fullName evidence="2">Uncharacterized protein</fullName>
    </submittedName>
</protein>